<dbReference type="AlphaFoldDB" id="A0A4R7HWW5"/>
<feature type="binding site" evidence="3">
    <location>
        <position position="161"/>
    </location>
    <ligand>
        <name>Cu cation</name>
        <dbReference type="ChEBI" id="CHEBI:23378"/>
    </ligand>
</feature>
<evidence type="ECO:0000313" key="8">
    <source>
        <dbReference type="Proteomes" id="UP000294558"/>
    </source>
</evidence>
<feature type="chain" id="PRO_5038337200" evidence="5">
    <location>
        <begin position="19"/>
        <end position="200"/>
    </location>
</feature>
<dbReference type="InterPro" id="IPR003782">
    <property type="entry name" value="SCO1/SenC"/>
</dbReference>
<dbReference type="GO" id="GO:0046872">
    <property type="term" value="F:metal ion binding"/>
    <property type="evidence" value="ECO:0007669"/>
    <property type="project" value="UniProtKB-KW"/>
</dbReference>
<keyword evidence="4" id="KW-1015">Disulfide bond</keyword>
<sequence length="200" mass="21616">MTFRRPLALAATSVVVLAACGGDEEATLTGYQRDPAPDVSEITLPDIETGDEVALRADEGELLAIYFGYTHCPDFCPTTMSDLRLALRRMDEDEADRVDVAMVTVDPDRDLEILPEYVGGFFEDGIALGTTDAAALATAAAPFGATYNVQTNDEGEIEVAHSTALYVVDDEGKLVLTWQFGVEIDELKNDLEILLDGYSA</sequence>
<proteinExistence type="inferred from homology"/>
<keyword evidence="8" id="KW-1185">Reference proteome</keyword>
<evidence type="ECO:0000256" key="4">
    <source>
        <dbReference type="PIRSR" id="PIRSR603782-2"/>
    </source>
</evidence>
<feature type="binding site" evidence="3">
    <location>
        <position position="72"/>
    </location>
    <ligand>
        <name>Cu cation</name>
        <dbReference type="ChEBI" id="CHEBI:23378"/>
    </ligand>
</feature>
<evidence type="ECO:0000256" key="5">
    <source>
        <dbReference type="SAM" id="SignalP"/>
    </source>
</evidence>
<evidence type="ECO:0000256" key="3">
    <source>
        <dbReference type="PIRSR" id="PIRSR603782-1"/>
    </source>
</evidence>
<name>A0A4R7HWW5_9ACTN</name>
<dbReference type="Pfam" id="PF02630">
    <property type="entry name" value="SCO1-SenC"/>
    <property type="match status" value="1"/>
</dbReference>
<dbReference type="Gene3D" id="3.40.30.10">
    <property type="entry name" value="Glutaredoxin"/>
    <property type="match status" value="1"/>
</dbReference>
<keyword evidence="5" id="KW-0732">Signal</keyword>
<dbReference type="PANTHER" id="PTHR12151">
    <property type="entry name" value="ELECTRON TRANSPORT PROTIN SCO1/SENC FAMILY MEMBER"/>
    <property type="match status" value="1"/>
</dbReference>
<dbReference type="PROSITE" id="PS51257">
    <property type="entry name" value="PROKAR_LIPOPROTEIN"/>
    <property type="match status" value="1"/>
</dbReference>
<comment type="similarity">
    <text evidence="1">Belongs to the SCO1/2 family.</text>
</comment>
<feature type="binding site" evidence="3">
    <location>
        <position position="76"/>
    </location>
    <ligand>
        <name>Cu cation</name>
        <dbReference type="ChEBI" id="CHEBI:23378"/>
    </ligand>
</feature>
<organism evidence="7 8">
    <name type="scientific">Ilumatobacter fluminis</name>
    <dbReference type="NCBI Taxonomy" id="467091"/>
    <lineage>
        <taxon>Bacteria</taxon>
        <taxon>Bacillati</taxon>
        <taxon>Actinomycetota</taxon>
        <taxon>Acidimicrobiia</taxon>
        <taxon>Acidimicrobiales</taxon>
        <taxon>Ilumatobacteraceae</taxon>
        <taxon>Ilumatobacter</taxon>
    </lineage>
</organism>
<dbReference type="PANTHER" id="PTHR12151:SF25">
    <property type="entry name" value="LINALOOL DEHYDRATASE_ISOMERASE DOMAIN-CONTAINING PROTEIN"/>
    <property type="match status" value="1"/>
</dbReference>
<evidence type="ECO:0000313" key="7">
    <source>
        <dbReference type="EMBL" id="TDT15044.1"/>
    </source>
</evidence>
<evidence type="ECO:0000259" key="6">
    <source>
        <dbReference type="PROSITE" id="PS51352"/>
    </source>
</evidence>
<dbReference type="InterPro" id="IPR036249">
    <property type="entry name" value="Thioredoxin-like_sf"/>
</dbReference>
<accession>A0A4R7HWW5</accession>
<dbReference type="PROSITE" id="PS51352">
    <property type="entry name" value="THIOREDOXIN_2"/>
    <property type="match status" value="1"/>
</dbReference>
<dbReference type="SUPFAM" id="SSF52833">
    <property type="entry name" value="Thioredoxin-like"/>
    <property type="match status" value="1"/>
</dbReference>
<dbReference type="EMBL" id="SOAU01000001">
    <property type="protein sequence ID" value="TDT15044.1"/>
    <property type="molecule type" value="Genomic_DNA"/>
</dbReference>
<feature type="domain" description="Thioredoxin" evidence="6">
    <location>
        <begin position="30"/>
        <end position="196"/>
    </location>
</feature>
<gene>
    <name evidence="7" type="ORF">BDK89_0604</name>
</gene>
<evidence type="ECO:0000256" key="2">
    <source>
        <dbReference type="ARBA" id="ARBA00023008"/>
    </source>
</evidence>
<dbReference type="Proteomes" id="UP000294558">
    <property type="component" value="Unassembled WGS sequence"/>
</dbReference>
<dbReference type="OrthoDB" id="9790194at2"/>
<dbReference type="InterPro" id="IPR013766">
    <property type="entry name" value="Thioredoxin_domain"/>
</dbReference>
<dbReference type="RefSeq" id="WP_133867538.1">
    <property type="nucleotide sequence ID" value="NZ_SOAU01000001.1"/>
</dbReference>
<protein>
    <submittedName>
        <fullName evidence="7">Protein SCO1/2</fullName>
    </submittedName>
</protein>
<keyword evidence="2 3" id="KW-0186">Copper</keyword>
<evidence type="ECO:0000256" key="1">
    <source>
        <dbReference type="ARBA" id="ARBA00010996"/>
    </source>
</evidence>
<reference evidence="7 8" key="1">
    <citation type="submission" date="2019-03" db="EMBL/GenBank/DDBJ databases">
        <title>Sequencing the genomes of 1000 actinobacteria strains.</title>
        <authorList>
            <person name="Klenk H.-P."/>
        </authorList>
    </citation>
    <scope>NUCLEOTIDE SEQUENCE [LARGE SCALE GENOMIC DNA]</scope>
    <source>
        <strain evidence="7 8">DSM 18936</strain>
    </source>
</reference>
<feature type="signal peptide" evidence="5">
    <location>
        <begin position="1"/>
        <end position="18"/>
    </location>
</feature>
<feature type="disulfide bond" description="Redox-active" evidence="4">
    <location>
        <begin position="72"/>
        <end position="76"/>
    </location>
</feature>
<dbReference type="CDD" id="cd02968">
    <property type="entry name" value="SCO"/>
    <property type="match status" value="1"/>
</dbReference>
<comment type="caution">
    <text evidence="7">The sequence shown here is derived from an EMBL/GenBank/DDBJ whole genome shotgun (WGS) entry which is preliminary data.</text>
</comment>
<keyword evidence="3" id="KW-0479">Metal-binding</keyword>